<name>A0A9D4GNK6_DREPO</name>
<feature type="region of interest" description="Disordered" evidence="1">
    <location>
        <begin position="43"/>
        <end position="63"/>
    </location>
</feature>
<feature type="compositionally biased region" description="Basic and acidic residues" evidence="1">
    <location>
        <begin position="569"/>
        <end position="581"/>
    </location>
</feature>
<evidence type="ECO:0000256" key="1">
    <source>
        <dbReference type="SAM" id="MobiDB-lite"/>
    </source>
</evidence>
<dbReference type="Proteomes" id="UP000828390">
    <property type="component" value="Unassembled WGS sequence"/>
</dbReference>
<feature type="region of interest" description="Disordered" evidence="1">
    <location>
        <begin position="1"/>
        <end position="27"/>
    </location>
</feature>
<comment type="caution">
    <text evidence="3">The sequence shown here is derived from an EMBL/GenBank/DDBJ whole genome shotgun (WGS) entry which is preliminary data.</text>
</comment>
<reference evidence="3" key="2">
    <citation type="submission" date="2020-11" db="EMBL/GenBank/DDBJ databases">
        <authorList>
            <person name="McCartney M.A."/>
            <person name="Auch B."/>
            <person name="Kono T."/>
            <person name="Mallez S."/>
            <person name="Becker A."/>
            <person name="Gohl D.M."/>
            <person name="Silverstein K.A.T."/>
            <person name="Koren S."/>
            <person name="Bechman K.B."/>
            <person name="Herman A."/>
            <person name="Abrahante J.E."/>
            <person name="Garbe J."/>
        </authorList>
    </citation>
    <scope>NUCLEOTIDE SEQUENCE</scope>
    <source>
        <strain evidence="3">Duluth1</strain>
        <tissue evidence="3">Whole animal</tissue>
    </source>
</reference>
<feature type="domain" description="VWFA" evidence="2">
    <location>
        <begin position="266"/>
        <end position="453"/>
    </location>
</feature>
<sequence length="761" mass="82839">MPGTKRKASFRTPYERPSKIVKRSTGSNIGGLARARSISTKLTEVSTSSSVSTDDVSTVPSLRRASTLTLPEATSDATAFITAGGKMTSSLKKPSSLSRKSSSFVEEGALVTRLSRTSSGAIIGETSVVTTDDAGGATLDKVPSIPSGLTKLALPKSGTKDSSIRVSRSMLLGEVDENEVTSALESLRSSLSKEKSKTHSLEKAPSVRKSLSKKGSSLKSLTSEAVDGEKSSGDNAGDEFGGEAENEDMDTGAAPGAGLPPGGLMELVISFDTTGSMYGVLDSVRAQIQDLVQRLQADIPGIRISIIAHGDYCDEHSSYLIKWIDFGATLPEICEFVKGVARTGGGDGPECYELVLQRAREVLSWTTGSNRALILIGDDLPHESGYTYGGKTYNINWRDECDALRKMNVKVYPVQSGGNSSVKDVYTEMATRTGGKHLALSNLSSMFDFIMMVSYREANPDMMEIYEQEMRDRAGRMNADCDAMTKTLRAADCPTVSFAKPFAAASPFSFAEGASKISKRTTGSPKSRKAAKPVKKAPSKKLTKLYIKKAIKKPKTTTKIASAKKVKQPKVDSVSKREKLPDSCMTKGPLKRLSWSKWQKVVMPDPPLNKKEKDEFNKSRVLSGYGRKISRCFKDGFKPAVYEFAVQAPSKAAGKKYVVYCLHRRGPARGGTVNSTFLRTKSLKKAANRVLEAGCSIFVRRGTYKKSVKKSLDSIDKYISGNFDYAWKKYIWRRTPEGNQRHRNIHITRKGKVIVLSETDC</sequence>
<feature type="compositionally biased region" description="Basic residues" evidence="1">
    <location>
        <begin position="558"/>
        <end position="568"/>
    </location>
</feature>
<dbReference type="OrthoDB" id="6128249at2759"/>
<evidence type="ECO:0000313" key="4">
    <source>
        <dbReference type="Proteomes" id="UP000828390"/>
    </source>
</evidence>
<feature type="compositionally biased region" description="Low complexity" evidence="1">
    <location>
        <begin position="213"/>
        <end position="223"/>
    </location>
</feature>
<feature type="region of interest" description="Disordered" evidence="1">
    <location>
        <begin position="558"/>
        <end position="583"/>
    </location>
</feature>
<dbReference type="Gene3D" id="3.40.50.410">
    <property type="entry name" value="von Willebrand factor, type A domain"/>
    <property type="match status" value="1"/>
</dbReference>
<dbReference type="InterPro" id="IPR002035">
    <property type="entry name" value="VWF_A"/>
</dbReference>
<feature type="compositionally biased region" description="Basic and acidic residues" evidence="1">
    <location>
        <begin position="191"/>
        <end position="202"/>
    </location>
</feature>
<dbReference type="InterPro" id="IPR036465">
    <property type="entry name" value="vWFA_dom_sf"/>
</dbReference>
<dbReference type="PROSITE" id="PS50234">
    <property type="entry name" value="VWFA"/>
    <property type="match status" value="1"/>
</dbReference>
<dbReference type="AlphaFoldDB" id="A0A9D4GNK6"/>
<evidence type="ECO:0000259" key="2">
    <source>
        <dbReference type="PROSITE" id="PS50234"/>
    </source>
</evidence>
<proteinExistence type="predicted"/>
<protein>
    <recommendedName>
        <fullName evidence="2">VWFA domain-containing protein</fullName>
    </recommendedName>
</protein>
<gene>
    <name evidence="3" type="ORF">DPMN_118702</name>
</gene>
<dbReference type="CDD" id="cd00198">
    <property type="entry name" value="vWFA"/>
    <property type="match status" value="1"/>
</dbReference>
<dbReference type="PANTHER" id="PTHR47824">
    <property type="entry name" value="UBIQUITIN-LIKE DOMAIN-CONTAINING PROTEIN"/>
    <property type="match status" value="1"/>
</dbReference>
<feature type="region of interest" description="Disordered" evidence="1">
    <location>
        <begin position="189"/>
        <end position="257"/>
    </location>
</feature>
<dbReference type="SMART" id="SM00327">
    <property type="entry name" value="VWA"/>
    <property type="match status" value="1"/>
</dbReference>
<feature type="region of interest" description="Disordered" evidence="1">
    <location>
        <begin position="515"/>
        <end position="535"/>
    </location>
</feature>
<accession>A0A9D4GNK6</accession>
<feature type="compositionally biased region" description="Acidic residues" evidence="1">
    <location>
        <begin position="236"/>
        <end position="250"/>
    </location>
</feature>
<dbReference type="EMBL" id="JAIWYP010000005">
    <property type="protein sequence ID" value="KAH3817172.1"/>
    <property type="molecule type" value="Genomic_DNA"/>
</dbReference>
<feature type="compositionally biased region" description="Low complexity" evidence="1">
    <location>
        <begin position="45"/>
        <end position="59"/>
    </location>
</feature>
<feature type="region of interest" description="Disordered" evidence="1">
    <location>
        <begin position="133"/>
        <end position="165"/>
    </location>
</feature>
<evidence type="ECO:0000313" key="3">
    <source>
        <dbReference type="EMBL" id="KAH3817172.1"/>
    </source>
</evidence>
<organism evidence="3 4">
    <name type="scientific">Dreissena polymorpha</name>
    <name type="common">Zebra mussel</name>
    <name type="synonym">Mytilus polymorpha</name>
    <dbReference type="NCBI Taxonomy" id="45954"/>
    <lineage>
        <taxon>Eukaryota</taxon>
        <taxon>Metazoa</taxon>
        <taxon>Spiralia</taxon>
        <taxon>Lophotrochozoa</taxon>
        <taxon>Mollusca</taxon>
        <taxon>Bivalvia</taxon>
        <taxon>Autobranchia</taxon>
        <taxon>Heteroconchia</taxon>
        <taxon>Euheterodonta</taxon>
        <taxon>Imparidentia</taxon>
        <taxon>Neoheterodontei</taxon>
        <taxon>Myida</taxon>
        <taxon>Dreissenoidea</taxon>
        <taxon>Dreissenidae</taxon>
        <taxon>Dreissena</taxon>
    </lineage>
</organism>
<reference evidence="3" key="1">
    <citation type="journal article" date="2019" name="bioRxiv">
        <title>The Genome of the Zebra Mussel, Dreissena polymorpha: A Resource for Invasive Species Research.</title>
        <authorList>
            <person name="McCartney M.A."/>
            <person name="Auch B."/>
            <person name="Kono T."/>
            <person name="Mallez S."/>
            <person name="Zhang Y."/>
            <person name="Obille A."/>
            <person name="Becker A."/>
            <person name="Abrahante J.E."/>
            <person name="Garbe J."/>
            <person name="Badalamenti J.P."/>
            <person name="Herman A."/>
            <person name="Mangelson H."/>
            <person name="Liachko I."/>
            <person name="Sullivan S."/>
            <person name="Sone E.D."/>
            <person name="Koren S."/>
            <person name="Silverstein K.A.T."/>
            <person name="Beckman K.B."/>
            <person name="Gohl D.M."/>
        </authorList>
    </citation>
    <scope>NUCLEOTIDE SEQUENCE</scope>
    <source>
        <strain evidence="3">Duluth1</strain>
        <tissue evidence="3">Whole animal</tissue>
    </source>
</reference>
<dbReference type="SUPFAM" id="SSF53300">
    <property type="entry name" value="vWA-like"/>
    <property type="match status" value="1"/>
</dbReference>
<dbReference type="PANTHER" id="PTHR47824:SF3">
    <property type="entry name" value="UBIQUITIN-LIKE DOMAIN-CONTAINING PROTEIN"/>
    <property type="match status" value="1"/>
</dbReference>
<keyword evidence="4" id="KW-1185">Reference proteome</keyword>
<feature type="compositionally biased region" description="Basic residues" evidence="1">
    <location>
        <begin position="526"/>
        <end position="535"/>
    </location>
</feature>